<dbReference type="RefSeq" id="WP_164216362.1">
    <property type="nucleotide sequence ID" value="NZ_JAAGMS010000019.1"/>
</dbReference>
<keyword evidence="2" id="KW-0812">Transmembrane</keyword>
<organism evidence="4 5">
    <name type="scientific">Streptomyces anulatus</name>
    <name type="common">Streptomyces chrysomallus</name>
    <dbReference type="NCBI Taxonomy" id="1892"/>
    <lineage>
        <taxon>Bacteria</taxon>
        <taxon>Bacillati</taxon>
        <taxon>Actinomycetota</taxon>
        <taxon>Actinomycetes</taxon>
        <taxon>Kitasatosporales</taxon>
        <taxon>Streptomycetaceae</taxon>
        <taxon>Streptomyces</taxon>
    </lineage>
</organism>
<dbReference type="InterPro" id="IPR011047">
    <property type="entry name" value="Quinoprotein_ADH-like_sf"/>
</dbReference>
<dbReference type="InterPro" id="IPR015943">
    <property type="entry name" value="WD40/YVTN_repeat-like_dom_sf"/>
</dbReference>
<name>A0A7K3R3N5_STRAQ</name>
<evidence type="ECO:0000313" key="4">
    <source>
        <dbReference type="EMBL" id="NEB96783.1"/>
    </source>
</evidence>
<dbReference type="Proteomes" id="UP000470951">
    <property type="component" value="Unassembled WGS sequence"/>
</dbReference>
<sequence>MSQPPPQQGGPGEQEGFGAPFEPQPGAYGAPVPPPHQPQSGPYGQPSQPQPGPYGQPSRPTYGYPQPSTVPYGHHPGTPPSSPPDGPGGGRSRGRVAVLVAAVLAGVLVIGAGVWFAVGGDGADDGKPVAKESRASKKPGPEVTPAAGAEELNKGRKDGEAKVRWVDKNGVDLPQGGARVYGPWFTGDIVAKAMYRTASGHSAEDGTRKWSLRLPADVCAAPTLPSEDGKVVIGLRADTSDGAPCDRLQMIDLTTGKAGWTATVERTGMQDGLSHIVMAINGDVVTVGRTTLTDAYRISDGKHLWGTLSGTCQPYGLTSGDIALAAVDCRKRPSDDDVGDEEVRRIDPATGRTVWSYQVKKGWKVDRFYSVDPPVVSLRQGELNEKWAIAFLNPDGTYRSQPVPGKEDFEVQCGEPGENLDDCLGAAADSDTLYLATKPAAGADGELTNSVVAFDLDTGKPRWKVPAPPAQTLHPMRVENGRVLLYLTPPPTKETPNGGGIMALGPQGGALRPVLRHPASAASAVTGLFEPTVRFVGGRSLISSGYITAETDEEEMDLRTMIAFGD</sequence>
<dbReference type="Pfam" id="PF13360">
    <property type="entry name" value="PQQ_2"/>
    <property type="match status" value="2"/>
</dbReference>
<keyword evidence="2" id="KW-0472">Membrane</keyword>
<dbReference type="SUPFAM" id="SSF50998">
    <property type="entry name" value="Quinoprotein alcohol dehydrogenase-like"/>
    <property type="match status" value="1"/>
</dbReference>
<feature type="compositionally biased region" description="Low complexity" evidence="1">
    <location>
        <begin position="38"/>
        <end position="47"/>
    </location>
</feature>
<dbReference type="InterPro" id="IPR002372">
    <property type="entry name" value="PQQ_rpt_dom"/>
</dbReference>
<gene>
    <name evidence="4" type="ORF">G3I58_01955</name>
</gene>
<comment type="caution">
    <text evidence="4">The sequence shown here is derived from an EMBL/GenBank/DDBJ whole genome shotgun (WGS) entry which is preliminary data.</text>
</comment>
<keyword evidence="2" id="KW-1133">Transmembrane helix</keyword>
<evidence type="ECO:0000256" key="1">
    <source>
        <dbReference type="SAM" id="MobiDB-lite"/>
    </source>
</evidence>
<evidence type="ECO:0000256" key="2">
    <source>
        <dbReference type="SAM" id="Phobius"/>
    </source>
</evidence>
<accession>A0A7K3R3N5</accession>
<feature type="region of interest" description="Disordered" evidence="1">
    <location>
        <begin position="1"/>
        <end position="92"/>
    </location>
</feature>
<evidence type="ECO:0000259" key="3">
    <source>
        <dbReference type="Pfam" id="PF13360"/>
    </source>
</evidence>
<feature type="transmembrane region" description="Helical" evidence="2">
    <location>
        <begin position="96"/>
        <end position="118"/>
    </location>
</feature>
<dbReference type="AlphaFoldDB" id="A0A7K3R3N5"/>
<protein>
    <submittedName>
        <fullName evidence="4">PQQ-binding-like beta-propeller repeat protein</fullName>
    </submittedName>
</protein>
<dbReference type="EMBL" id="JAAGMS010000019">
    <property type="protein sequence ID" value="NEB96783.1"/>
    <property type="molecule type" value="Genomic_DNA"/>
</dbReference>
<reference evidence="4 5" key="1">
    <citation type="submission" date="2020-01" db="EMBL/GenBank/DDBJ databases">
        <title>Insect and environment-associated Actinomycetes.</title>
        <authorList>
            <person name="Currrie C."/>
            <person name="Chevrette M."/>
            <person name="Carlson C."/>
            <person name="Stubbendieck R."/>
            <person name="Wendt-Pienkowski E."/>
        </authorList>
    </citation>
    <scope>NUCLEOTIDE SEQUENCE [LARGE SCALE GENOMIC DNA]</scope>
    <source>
        <strain evidence="4 5">SID7903</strain>
    </source>
</reference>
<feature type="compositionally biased region" description="Basic and acidic residues" evidence="1">
    <location>
        <begin position="124"/>
        <end position="135"/>
    </location>
</feature>
<proteinExistence type="predicted"/>
<evidence type="ECO:0000313" key="5">
    <source>
        <dbReference type="Proteomes" id="UP000470951"/>
    </source>
</evidence>
<feature type="domain" description="Pyrrolo-quinoline quinone repeat" evidence="3">
    <location>
        <begin position="176"/>
        <end position="306"/>
    </location>
</feature>
<dbReference type="Gene3D" id="2.130.10.10">
    <property type="entry name" value="YVTN repeat-like/Quinoprotein amine dehydrogenase"/>
    <property type="match status" value="1"/>
</dbReference>
<feature type="domain" description="Pyrrolo-quinoline quinone repeat" evidence="3">
    <location>
        <begin position="340"/>
        <end position="485"/>
    </location>
</feature>
<feature type="region of interest" description="Disordered" evidence="1">
    <location>
        <begin position="120"/>
        <end position="158"/>
    </location>
</feature>
<feature type="compositionally biased region" description="Pro residues" evidence="1">
    <location>
        <begin position="77"/>
        <end position="86"/>
    </location>
</feature>